<comment type="caution">
    <text evidence="4">The sequence shown here is derived from an EMBL/GenBank/DDBJ whole genome shotgun (WGS) entry which is preliminary data.</text>
</comment>
<evidence type="ECO:0000256" key="1">
    <source>
        <dbReference type="SAM" id="MobiDB-lite"/>
    </source>
</evidence>
<feature type="compositionally biased region" description="Pro residues" evidence="1">
    <location>
        <begin position="397"/>
        <end position="409"/>
    </location>
</feature>
<proteinExistence type="predicted"/>
<dbReference type="AlphaFoldDB" id="A0A1F7UM83"/>
<dbReference type="InterPro" id="IPR036116">
    <property type="entry name" value="FN3_sf"/>
</dbReference>
<dbReference type="SUPFAM" id="SSF49265">
    <property type="entry name" value="Fibronectin type III"/>
    <property type="match status" value="1"/>
</dbReference>
<dbReference type="CDD" id="cd00063">
    <property type="entry name" value="FN3"/>
    <property type="match status" value="1"/>
</dbReference>
<dbReference type="Gene3D" id="2.60.40.10">
    <property type="entry name" value="Immunoglobulins"/>
    <property type="match status" value="1"/>
</dbReference>
<evidence type="ECO:0000313" key="5">
    <source>
        <dbReference type="Proteomes" id="UP000176603"/>
    </source>
</evidence>
<accession>A0A1F7UM83</accession>
<reference evidence="4 5" key="1">
    <citation type="journal article" date="2016" name="Nat. Commun.">
        <title>Thousands of microbial genomes shed light on interconnected biogeochemical processes in an aquifer system.</title>
        <authorList>
            <person name="Anantharaman K."/>
            <person name="Brown C.T."/>
            <person name="Hug L.A."/>
            <person name="Sharon I."/>
            <person name="Castelle C.J."/>
            <person name="Probst A.J."/>
            <person name="Thomas B.C."/>
            <person name="Singh A."/>
            <person name="Wilkins M.J."/>
            <person name="Karaoz U."/>
            <person name="Brodie E.L."/>
            <person name="Williams K.H."/>
            <person name="Hubbard S.S."/>
            <person name="Banfield J.F."/>
        </authorList>
    </citation>
    <scope>NUCLEOTIDE SEQUENCE [LARGE SCALE GENOMIC DNA]</scope>
</reference>
<feature type="region of interest" description="Disordered" evidence="1">
    <location>
        <begin position="197"/>
        <end position="235"/>
    </location>
</feature>
<keyword evidence="2" id="KW-1133">Transmembrane helix</keyword>
<feature type="compositionally biased region" description="Low complexity" evidence="1">
    <location>
        <begin position="410"/>
        <end position="425"/>
    </location>
</feature>
<protein>
    <recommendedName>
        <fullName evidence="3">Fibronectin type-III domain-containing protein</fullName>
    </recommendedName>
</protein>
<evidence type="ECO:0000256" key="2">
    <source>
        <dbReference type="SAM" id="Phobius"/>
    </source>
</evidence>
<feature type="transmembrane region" description="Helical" evidence="2">
    <location>
        <begin position="56"/>
        <end position="77"/>
    </location>
</feature>
<feature type="compositionally biased region" description="Pro residues" evidence="1">
    <location>
        <begin position="197"/>
        <end position="208"/>
    </location>
</feature>
<dbReference type="InterPro" id="IPR003961">
    <property type="entry name" value="FN3_dom"/>
</dbReference>
<feature type="compositionally biased region" description="Acidic residues" evidence="1">
    <location>
        <begin position="214"/>
        <end position="224"/>
    </location>
</feature>
<dbReference type="STRING" id="1802399.A3E39_04095"/>
<dbReference type="PROSITE" id="PS50853">
    <property type="entry name" value="FN3"/>
    <property type="match status" value="1"/>
</dbReference>
<dbReference type="Proteomes" id="UP000176603">
    <property type="component" value="Unassembled WGS sequence"/>
</dbReference>
<dbReference type="PANTHER" id="PTHR48125">
    <property type="entry name" value="LP07818P1"/>
    <property type="match status" value="1"/>
</dbReference>
<feature type="region of interest" description="Disordered" evidence="1">
    <location>
        <begin position="87"/>
        <end position="108"/>
    </location>
</feature>
<name>A0A1F7UM83_9BACT</name>
<feature type="region of interest" description="Disordered" evidence="1">
    <location>
        <begin position="392"/>
        <end position="425"/>
    </location>
</feature>
<evidence type="ECO:0000313" key="4">
    <source>
        <dbReference type="EMBL" id="OGL79372.1"/>
    </source>
</evidence>
<feature type="domain" description="Fibronectin type-III" evidence="3">
    <location>
        <begin position="108"/>
        <end position="200"/>
    </location>
</feature>
<dbReference type="Pfam" id="PF00041">
    <property type="entry name" value="fn3"/>
    <property type="match status" value="1"/>
</dbReference>
<gene>
    <name evidence="4" type="ORF">A3E39_04095</name>
</gene>
<dbReference type="SMART" id="SM00060">
    <property type="entry name" value="FN3"/>
    <property type="match status" value="1"/>
</dbReference>
<dbReference type="PANTHER" id="PTHR48125:SF12">
    <property type="entry name" value="AT HOOK TRANSCRIPTION FACTOR FAMILY-RELATED"/>
    <property type="match status" value="1"/>
</dbReference>
<organism evidence="4 5">
    <name type="scientific">Candidatus Uhrbacteria bacterium RIFCSPHIGHO2_12_FULL_60_25</name>
    <dbReference type="NCBI Taxonomy" id="1802399"/>
    <lineage>
        <taxon>Bacteria</taxon>
        <taxon>Candidatus Uhriibacteriota</taxon>
    </lineage>
</organism>
<dbReference type="EMBL" id="MGEH01000011">
    <property type="protein sequence ID" value="OGL79372.1"/>
    <property type="molecule type" value="Genomic_DNA"/>
</dbReference>
<evidence type="ECO:0000259" key="3">
    <source>
        <dbReference type="PROSITE" id="PS50853"/>
    </source>
</evidence>
<sequence>MANEPTVLSSSPSSEPVIVTIPDKFYGAALRATFDAKPKEKPARPAEGPAPKRAGWVLPVVIGLVVVAGVASGFAYVNRDLLFKKPEPVKPAPPPEPPKPTPPAVPDAAQNLTATATSPNVVSLTWTDIASNEAGYRLERRESTTPYVPLTSLPPNSSAFLDVSAQPSRSYLYRVIAMNAGGDSTPSNEATVATLALPPPPPEAPKLPPAGLDSDSDGLTDLEEPLYGTNPKDPDADKDSFLDGNEVFHLYNPAGKQGVTLLASNLVRVFESPVGWRVLAPMSWQVTLEPNGLKGTIATGHDETFTATVEDNPEQKSLLDWYLAKNPGVLSSQVAAIRTKSGYEGIEGADQLTVYFAWGSKVFVFKYNLNDQPFVNFRTSYEMMKNSLSLTATPNVPAAPAPSPSPEPEAPTTTPSVPEAATSTQ</sequence>
<dbReference type="InterPro" id="IPR013783">
    <property type="entry name" value="Ig-like_fold"/>
</dbReference>
<keyword evidence="2" id="KW-0472">Membrane</keyword>
<feature type="compositionally biased region" description="Pro residues" evidence="1">
    <location>
        <begin position="89"/>
        <end position="105"/>
    </location>
</feature>
<keyword evidence="2" id="KW-0812">Transmembrane</keyword>